<reference evidence="9" key="1">
    <citation type="journal article" date="2021" name="PeerJ">
        <title>Extensive microbial diversity within the chicken gut microbiome revealed by metagenomics and culture.</title>
        <authorList>
            <person name="Gilroy R."/>
            <person name="Ravi A."/>
            <person name="Getino M."/>
            <person name="Pursley I."/>
            <person name="Horton D.L."/>
            <person name="Alikhan N.F."/>
            <person name="Baker D."/>
            <person name="Gharbi K."/>
            <person name="Hall N."/>
            <person name="Watson M."/>
            <person name="Adriaenssens E.M."/>
            <person name="Foster-Nyarko E."/>
            <person name="Jarju S."/>
            <person name="Secka A."/>
            <person name="Antonio M."/>
            <person name="Oren A."/>
            <person name="Chaudhuri R.R."/>
            <person name="La Ragione R."/>
            <person name="Hildebrand F."/>
            <person name="Pallen M.J."/>
        </authorList>
    </citation>
    <scope>NUCLEOTIDE SEQUENCE</scope>
    <source>
        <strain evidence="9">ChiHjej10B9-743</strain>
    </source>
</reference>
<evidence type="ECO:0000256" key="6">
    <source>
        <dbReference type="ARBA" id="ARBA00026106"/>
    </source>
</evidence>
<protein>
    <recommendedName>
        <fullName evidence="6">alanine transaminase</fullName>
        <ecNumber evidence="6">2.6.1.2</ecNumber>
    </recommendedName>
</protein>
<dbReference type="EC" id="2.6.1.2" evidence="6"/>
<dbReference type="PANTHER" id="PTHR43488:SF2">
    <property type="entry name" value="GLUTAMATE-PYRUVATE AMINOTRANSFERASE ALAA"/>
    <property type="match status" value="1"/>
</dbReference>
<gene>
    <name evidence="9" type="ORF">IAA42_03515</name>
</gene>
<dbReference type="PROSITE" id="PS50943">
    <property type="entry name" value="HTH_CROC1"/>
    <property type="match status" value="1"/>
</dbReference>
<comment type="similarity">
    <text evidence="2">Belongs to the class-I pyridoxal-phosphate-dependent aminotransferase family.</text>
</comment>
<evidence type="ECO:0000256" key="3">
    <source>
        <dbReference type="ARBA" id="ARBA00022576"/>
    </source>
</evidence>
<dbReference type="GO" id="GO:0004021">
    <property type="term" value="F:L-alanine:2-oxoglutarate aminotransferase activity"/>
    <property type="evidence" value="ECO:0007669"/>
    <property type="project" value="UniProtKB-EC"/>
</dbReference>
<dbReference type="CDD" id="cd00609">
    <property type="entry name" value="AAT_like"/>
    <property type="match status" value="1"/>
</dbReference>
<evidence type="ECO:0000256" key="5">
    <source>
        <dbReference type="ARBA" id="ARBA00022898"/>
    </source>
</evidence>
<dbReference type="Gene3D" id="1.10.260.40">
    <property type="entry name" value="lambda repressor-like DNA-binding domains"/>
    <property type="match status" value="1"/>
</dbReference>
<keyword evidence="3 9" id="KW-0032">Aminotransferase</keyword>
<dbReference type="Proteomes" id="UP000824133">
    <property type="component" value="Unassembled WGS sequence"/>
</dbReference>
<dbReference type="Pfam" id="PF13560">
    <property type="entry name" value="HTH_31"/>
    <property type="match status" value="1"/>
</dbReference>
<dbReference type="InterPro" id="IPR051926">
    <property type="entry name" value="Ala_Aminotransferase"/>
</dbReference>
<evidence type="ECO:0000256" key="7">
    <source>
        <dbReference type="SAM" id="MobiDB-lite"/>
    </source>
</evidence>
<comment type="cofactor">
    <cofactor evidence="1">
        <name>pyridoxal 5'-phosphate</name>
        <dbReference type="ChEBI" id="CHEBI:597326"/>
    </cofactor>
</comment>
<dbReference type="InterPro" id="IPR004839">
    <property type="entry name" value="Aminotransferase_I/II_large"/>
</dbReference>
<comment type="caution">
    <text evidence="9">The sequence shown here is derived from an EMBL/GenBank/DDBJ whole genome shotgun (WGS) entry which is preliminary data.</text>
</comment>
<dbReference type="PANTHER" id="PTHR43488">
    <property type="entry name" value="GLUTAMATE-PYRUVATE AMINOTRANSFERASE ALAA"/>
    <property type="match status" value="1"/>
</dbReference>
<dbReference type="EMBL" id="DXCP01000026">
    <property type="protein sequence ID" value="HIY79485.1"/>
    <property type="molecule type" value="Genomic_DNA"/>
</dbReference>
<dbReference type="CDD" id="cd00093">
    <property type="entry name" value="HTH_XRE"/>
    <property type="match status" value="1"/>
</dbReference>
<dbReference type="InterPro" id="IPR015421">
    <property type="entry name" value="PyrdxlP-dep_Trfase_major"/>
</dbReference>
<evidence type="ECO:0000313" key="9">
    <source>
        <dbReference type="EMBL" id="HIY79485.1"/>
    </source>
</evidence>
<organism evidence="9 10">
    <name type="scientific">Candidatus Olsenella excrementavium</name>
    <dbReference type="NCBI Taxonomy" id="2838709"/>
    <lineage>
        <taxon>Bacteria</taxon>
        <taxon>Bacillati</taxon>
        <taxon>Actinomycetota</taxon>
        <taxon>Coriobacteriia</taxon>
        <taxon>Coriobacteriales</taxon>
        <taxon>Atopobiaceae</taxon>
        <taxon>Olsenella</taxon>
    </lineage>
</organism>
<sequence>MAQALFADRLRQAMAERGLKQADLVHAASERGEKLGKSQVSQYVSGKVVPRANVVRLLAELLAVDADWLVAGEGRRAAARPETAIPPAPSTASKRSSTMREFKKSAKLDNVLYDVRGPVADEAARMEDEGLRILKLNIGNPAPFGFRTPDEVVHDMRQQLPDCEGYSDSRGLFSARKAIMQYAQLKHLPNVSMDGIYTGNGVSELIQLCMNVLLNTGDEILIPSPDYPLWTACATLAGGTPVHYLCDEEAEWNPDLADIESKVTSNTKAIVIINPNNPTGAVYPREVLEQIVGIARRHQLMIFSDEIYDRLCMDGFEHVSIASLAPDLPCVTFSGLSKSHMVAGYRIGWMILSGNKRCMRDFIYGVNMLSNMRLCSNVPAQSIVQTALGGYQSVERYVEPGGRIYDQRNFVYEALNDIDGITAVKPKAAFYIFPKIDVKKFNITDDEQFALDLLHEKHILITRGGGFNWPKPDHFRIVYLPRMGVLREAMTDLADFFAHYRQG</sequence>
<feature type="region of interest" description="Disordered" evidence="7">
    <location>
        <begin position="78"/>
        <end position="100"/>
    </location>
</feature>
<evidence type="ECO:0000256" key="2">
    <source>
        <dbReference type="ARBA" id="ARBA00007441"/>
    </source>
</evidence>
<keyword evidence="5" id="KW-0663">Pyridoxal phosphate</keyword>
<dbReference type="SUPFAM" id="SSF47413">
    <property type="entry name" value="lambda repressor-like DNA-binding domains"/>
    <property type="match status" value="1"/>
</dbReference>
<feature type="domain" description="HTH cro/C1-type" evidence="8">
    <location>
        <begin position="10"/>
        <end position="69"/>
    </location>
</feature>
<evidence type="ECO:0000256" key="4">
    <source>
        <dbReference type="ARBA" id="ARBA00022679"/>
    </source>
</evidence>
<dbReference type="InterPro" id="IPR015424">
    <property type="entry name" value="PyrdxlP-dep_Trfase"/>
</dbReference>
<evidence type="ECO:0000256" key="1">
    <source>
        <dbReference type="ARBA" id="ARBA00001933"/>
    </source>
</evidence>
<evidence type="ECO:0000313" key="10">
    <source>
        <dbReference type="Proteomes" id="UP000824133"/>
    </source>
</evidence>
<dbReference type="Gene3D" id="3.40.640.10">
    <property type="entry name" value="Type I PLP-dependent aspartate aminotransferase-like (Major domain)"/>
    <property type="match status" value="1"/>
</dbReference>
<dbReference type="Pfam" id="PF00155">
    <property type="entry name" value="Aminotran_1_2"/>
    <property type="match status" value="1"/>
</dbReference>
<evidence type="ECO:0000259" key="8">
    <source>
        <dbReference type="PROSITE" id="PS50943"/>
    </source>
</evidence>
<dbReference type="Gene3D" id="3.90.1150.10">
    <property type="entry name" value="Aspartate Aminotransferase, domain 1"/>
    <property type="match status" value="1"/>
</dbReference>
<dbReference type="SMART" id="SM00530">
    <property type="entry name" value="HTH_XRE"/>
    <property type="match status" value="1"/>
</dbReference>
<dbReference type="SUPFAM" id="SSF53383">
    <property type="entry name" value="PLP-dependent transferases"/>
    <property type="match status" value="1"/>
</dbReference>
<name>A0A9D2CHD9_9ACTN</name>
<dbReference type="GO" id="GO:0003677">
    <property type="term" value="F:DNA binding"/>
    <property type="evidence" value="ECO:0007669"/>
    <property type="project" value="InterPro"/>
</dbReference>
<dbReference type="InterPro" id="IPR010982">
    <property type="entry name" value="Lambda_DNA-bd_dom_sf"/>
</dbReference>
<accession>A0A9D2CHD9</accession>
<dbReference type="GO" id="GO:0030170">
    <property type="term" value="F:pyridoxal phosphate binding"/>
    <property type="evidence" value="ECO:0007669"/>
    <property type="project" value="InterPro"/>
</dbReference>
<proteinExistence type="inferred from homology"/>
<dbReference type="AlphaFoldDB" id="A0A9D2CHD9"/>
<dbReference type="InterPro" id="IPR001387">
    <property type="entry name" value="Cro/C1-type_HTH"/>
</dbReference>
<keyword evidence="4" id="KW-0808">Transferase</keyword>
<dbReference type="InterPro" id="IPR015422">
    <property type="entry name" value="PyrdxlP-dep_Trfase_small"/>
</dbReference>
<reference evidence="9" key="2">
    <citation type="submission" date="2021-04" db="EMBL/GenBank/DDBJ databases">
        <authorList>
            <person name="Gilroy R."/>
        </authorList>
    </citation>
    <scope>NUCLEOTIDE SEQUENCE</scope>
    <source>
        <strain evidence="9">ChiHjej10B9-743</strain>
    </source>
</reference>